<dbReference type="Pfam" id="PF00035">
    <property type="entry name" value="dsrm"/>
    <property type="match status" value="1"/>
</dbReference>
<evidence type="ECO:0000256" key="1">
    <source>
        <dbReference type="PROSITE-ProRule" id="PRU00266"/>
    </source>
</evidence>
<sequence length="408" mass="44611">MTIAILLLLLLLPLTVRTVDANNATRAPLPSIMHPVSRLQEYCQAHRLRPPTYTFEEERANVFTDPAHVFSCCVCVDGFGEFDTFRPPSNVAGFGRYPSKRAAKDAAAELAWQCIAASRVRPEYQQCRCRQLPDLLRSSEIRTGIATGSSYMQALNMLCTFFGWALADFECTNLERRPSHDHVPQFEACLTLDPSRERLFFRSSRTHPRKQAAREDVARAATLSLLQRIPCTCGQMSAGNPGIIGTAAAAVAKTAPRGGMHDPHVLPAMLATGMPADVKSMFASSSTMSKEKRPYDDPMDDVPTPTTASLFAVSPFQSPRSTVSFAAQSSSSSSSSSEPSSHASFTFTAATSASAEPSSIADPLPPTRYHELQDNAGVRFYCRYIPGGVQCKVVLAGYKQKRPTTRMR</sequence>
<feature type="domain" description="DRBM" evidence="4">
    <location>
        <begin position="34"/>
        <end position="117"/>
    </location>
</feature>
<dbReference type="SMART" id="SM00358">
    <property type="entry name" value="DSRM"/>
    <property type="match status" value="2"/>
</dbReference>
<feature type="signal peptide" evidence="3">
    <location>
        <begin position="1"/>
        <end position="21"/>
    </location>
</feature>
<gene>
    <name evidence="5" type="ORF">SYNPS1DRAFT_28235</name>
</gene>
<dbReference type="SUPFAM" id="SSF54768">
    <property type="entry name" value="dsRNA-binding domain-like"/>
    <property type="match status" value="1"/>
</dbReference>
<organism evidence="5 6">
    <name type="scientific">Syncephalis pseudoplumigaleata</name>
    <dbReference type="NCBI Taxonomy" id="1712513"/>
    <lineage>
        <taxon>Eukaryota</taxon>
        <taxon>Fungi</taxon>
        <taxon>Fungi incertae sedis</taxon>
        <taxon>Zoopagomycota</taxon>
        <taxon>Zoopagomycotina</taxon>
        <taxon>Zoopagomycetes</taxon>
        <taxon>Zoopagales</taxon>
        <taxon>Piptocephalidaceae</taxon>
        <taxon>Syncephalis</taxon>
    </lineage>
</organism>
<dbReference type="EMBL" id="KZ989529">
    <property type="protein sequence ID" value="RKP26055.1"/>
    <property type="molecule type" value="Genomic_DNA"/>
</dbReference>
<keyword evidence="3" id="KW-0732">Signal</keyword>
<dbReference type="GO" id="GO:0003723">
    <property type="term" value="F:RNA binding"/>
    <property type="evidence" value="ECO:0007669"/>
    <property type="project" value="UniProtKB-UniRule"/>
</dbReference>
<dbReference type="Proteomes" id="UP000278143">
    <property type="component" value="Unassembled WGS sequence"/>
</dbReference>
<evidence type="ECO:0000256" key="2">
    <source>
        <dbReference type="SAM" id="MobiDB-lite"/>
    </source>
</evidence>
<reference evidence="6" key="1">
    <citation type="journal article" date="2018" name="Nat. Microbiol.">
        <title>Leveraging single-cell genomics to expand the fungal tree of life.</title>
        <authorList>
            <person name="Ahrendt S.R."/>
            <person name="Quandt C.A."/>
            <person name="Ciobanu D."/>
            <person name="Clum A."/>
            <person name="Salamov A."/>
            <person name="Andreopoulos B."/>
            <person name="Cheng J.F."/>
            <person name="Woyke T."/>
            <person name="Pelin A."/>
            <person name="Henrissat B."/>
            <person name="Reynolds N.K."/>
            <person name="Benny G.L."/>
            <person name="Smith M.E."/>
            <person name="James T.Y."/>
            <person name="Grigoriev I.V."/>
        </authorList>
    </citation>
    <scope>NUCLEOTIDE SEQUENCE [LARGE SCALE GENOMIC DNA]</scope>
    <source>
        <strain evidence="6">Benny S71-1</strain>
    </source>
</reference>
<proteinExistence type="predicted"/>
<name>A0A4P9Z182_9FUNG</name>
<evidence type="ECO:0000259" key="4">
    <source>
        <dbReference type="PROSITE" id="PS50137"/>
    </source>
</evidence>
<keyword evidence="1" id="KW-0694">RNA-binding</keyword>
<dbReference type="Gene3D" id="3.30.160.20">
    <property type="match status" value="1"/>
</dbReference>
<feature type="chain" id="PRO_5020378736" description="DRBM domain-containing protein" evidence="3">
    <location>
        <begin position="22"/>
        <end position="408"/>
    </location>
</feature>
<accession>A0A4P9Z182</accession>
<dbReference type="OrthoDB" id="10576241at2759"/>
<evidence type="ECO:0000313" key="6">
    <source>
        <dbReference type="Proteomes" id="UP000278143"/>
    </source>
</evidence>
<evidence type="ECO:0000256" key="3">
    <source>
        <dbReference type="SAM" id="SignalP"/>
    </source>
</evidence>
<feature type="region of interest" description="Disordered" evidence="2">
    <location>
        <begin position="283"/>
        <end position="306"/>
    </location>
</feature>
<evidence type="ECO:0000313" key="5">
    <source>
        <dbReference type="EMBL" id="RKP26055.1"/>
    </source>
</evidence>
<keyword evidence="6" id="KW-1185">Reference proteome</keyword>
<dbReference type="AlphaFoldDB" id="A0A4P9Z182"/>
<protein>
    <recommendedName>
        <fullName evidence="4">DRBM domain-containing protein</fullName>
    </recommendedName>
</protein>
<dbReference type="InterPro" id="IPR014720">
    <property type="entry name" value="dsRBD_dom"/>
</dbReference>
<dbReference type="PROSITE" id="PS50137">
    <property type="entry name" value="DS_RBD"/>
    <property type="match status" value="1"/>
</dbReference>